<keyword evidence="1" id="KW-0676">Redox-active center</keyword>
<dbReference type="SUPFAM" id="SSF52833">
    <property type="entry name" value="Thioredoxin-like"/>
    <property type="match status" value="1"/>
</dbReference>
<evidence type="ECO:0000256" key="1">
    <source>
        <dbReference type="ARBA" id="ARBA00023284"/>
    </source>
</evidence>
<dbReference type="GO" id="GO:0016491">
    <property type="term" value="F:oxidoreductase activity"/>
    <property type="evidence" value="ECO:0007669"/>
    <property type="project" value="InterPro"/>
</dbReference>
<organism evidence="3 4">
    <name type="scientific">Candidatus Nitrosocosmicus arcticus</name>
    <dbReference type="NCBI Taxonomy" id="2035267"/>
    <lineage>
        <taxon>Archaea</taxon>
        <taxon>Nitrososphaerota</taxon>
        <taxon>Nitrososphaeria</taxon>
        <taxon>Nitrososphaerales</taxon>
        <taxon>Nitrososphaeraceae</taxon>
        <taxon>Candidatus Nitrosocosmicus</taxon>
    </lineage>
</organism>
<dbReference type="GO" id="GO:0016209">
    <property type="term" value="F:antioxidant activity"/>
    <property type="evidence" value="ECO:0007669"/>
    <property type="project" value="InterPro"/>
</dbReference>
<dbReference type="InterPro" id="IPR000866">
    <property type="entry name" value="AhpC/TSA"/>
</dbReference>
<name>A0A557SSM4_9ARCH</name>
<dbReference type="PANTHER" id="PTHR43110">
    <property type="entry name" value="THIOL PEROXIDASE"/>
    <property type="match status" value="1"/>
</dbReference>
<dbReference type="InterPro" id="IPR050455">
    <property type="entry name" value="Tpx_Peroxidase_subfamily"/>
</dbReference>
<evidence type="ECO:0000259" key="2">
    <source>
        <dbReference type="PROSITE" id="PS51352"/>
    </source>
</evidence>
<reference evidence="3 4" key="1">
    <citation type="journal article" date="2019" name="Front. Microbiol.">
        <title>Ammonia Oxidation by the Arctic Terrestrial Thaumarchaeote Candidatus Nitrosocosmicus arcticus Is Stimulated by Increasing Temperatures.</title>
        <authorList>
            <person name="Alves R.J.E."/>
            <person name="Kerou M."/>
            <person name="Zappe A."/>
            <person name="Bittner R."/>
            <person name="Abby S.S."/>
            <person name="Schmidt H.A."/>
            <person name="Pfeifer K."/>
            <person name="Schleper C."/>
        </authorList>
    </citation>
    <scope>NUCLEOTIDE SEQUENCE [LARGE SCALE GENOMIC DNA]</scope>
    <source>
        <strain evidence="3 4">Kfb</strain>
    </source>
</reference>
<evidence type="ECO:0000313" key="4">
    <source>
        <dbReference type="Proteomes" id="UP000315289"/>
    </source>
</evidence>
<proteinExistence type="predicted"/>
<dbReference type="PANTHER" id="PTHR43110:SF1">
    <property type="entry name" value="THIOL PEROXIDASE"/>
    <property type="match status" value="1"/>
</dbReference>
<evidence type="ECO:0000313" key="3">
    <source>
        <dbReference type="EMBL" id="TVP39606.1"/>
    </source>
</evidence>
<protein>
    <submittedName>
        <fullName evidence="3">Alkyl hydroperoxide reductase/Thiol spific antioxidant family protein</fullName>
    </submittedName>
</protein>
<dbReference type="InterPro" id="IPR036249">
    <property type="entry name" value="Thioredoxin-like_sf"/>
</dbReference>
<feature type="domain" description="Thioredoxin" evidence="2">
    <location>
        <begin position="26"/>
        <end position="178"/>
    </location>
</feature>
<comment type="caution">
    <text evidence="3">The sequence shown here is derived from an EMBL/GenBank/DDBJ whole genome shotgun (WGS) entry which is preliminary data.</text>
</comment>
<dbReference type="Gene3D" id="3.40.30.10">
    <property type="entry name" value="Glutaredoxin"/>
    <property type="match status" value="1"/>
</dbReference>
<dbReference type="AlphaFoldDB" id="A0A557SSM4"/>
<sequence>MLIAYYYNMSSNQNNNLNSKTTSKNINIGDEAPDFELLDTNQEVHRLSANKEGLTILAFFPAAGSPVCTIEMCSFRDTLNSLKKENINILGISVDSPFANKVFAEHHKLNFPVLSDYNREVIEQYNVVMPSLGKLKDFKVAKRSIFVVNNNNHKVVYKWVTDNPLIEPNYKEIKTIIS</sequence>
<dbReference type="PROSITE" id="PS51352">
    <property type="entry name" value="THIOREDOXIN_2"/>
    <property type="match status" value="1"/>
</dbReference>
<dbReference type="Pfam" id="PF00578">
    <property type="entry name" value="AhpC-TSA"/>
    <property type="match status" value="1"/>
</dbReference>
<dbReference type="EMBL" id="VOAH01000014">
    <property type="protein sequence ID" value="TVP39606.1"/>
    <property type="molecule type" value="Genomic_DNA"/>
</dbReference>
<dbReference type="RefSeq" id="WP_261377910.1">
    <property type="nucleotide sequence ID" value="NZ_ML675589.1"/>
</dbReference>
<keyword evidence="4" id="KW-1185">Reference proteome</keyword>
<dbReference type="Proteomes" id="UP000315289">
    <property type="component" value="Unassembled WGS sequence"/>
</dbReference>
<dbReference type="InterPro" id="IPR013766">
    <property type="entry name" value="Thioredoxin_domain"/>
</dbReference>
<gene>
    <name evidence="3" type="ORF">NARC_140061</name>
</gene>
<accession>A0A557SSM4</accession>